<dbReference type="CDD" id="cd06342">
    <property type="entry name" value="PBP1_ABC_LIVBP-like"/>
    <property type="match status" value="1"/>
</dbReference>
<evidence type="ECO:0000256" key="2">
    <source>
        <dbReference type="ARBA" id="ARBA00022729"/>
    </source>
</evidence>
<gene>
    <name evidence="5" type="ORF">PX52LOC_05286</name>
</gene>
<dbReference type="PANTHER" id="PTHR47151:SF2">
    <property type="entry name" value="AMINO ACID BINDING PROTEIN"/>
    <property type="match status" value="1"/>
</dbReference>
<accession>A0A5C1AMY1</accession>
<dbReference type="EMBL" id="CP042425">
    <property type="protein sequence ID" value="QEL18268.1"/>
    <property type="molecule type" value="Genomic_DNA"/>
</dbReference>
<proteinExistence type="inferred from homology"/>
<dbReference type="RefSeq" id="WP_149112791.1">
    <property type="nucleotide sequence ID" value="NZ_CP042425.1"/>
</dbReference>
<dbReference type="OrthoDB" id="9783240at2"/>
<keyword evidence="2 3" id="KW-0732">Signal</keyword>
<reference evidence="6" key="1">
    <citation type="submission" date="2019-08" db="EMBL/GenBank/DDBJ databases">
        <title>Limnoglobus roseus gen. nov., sp. nov., a novel freshwater planctomycete with a giant genome from the family Gemmataceae.</title>
        <authorList>
            <person name="Kulichevskaya I.S."/>
            <person name="Naumoff D.G."/>
            <person name="Miroshnikov K."/>
            <person name="Ivanova A."/>
            <person name="Philippov D.A."/>
            <person name="Hakobyan A."/>
            <person name="Rijpstra I.C."/>
            <person name="Sinninghe Damste J.S."/>
            <person name="Liesack W."/>
            <person name="Dedysh S.N."/>
        </authorList>
    </citation>
    <scope>NUCLEOTIDE SEQUENCE [LARGE SCALE GENOMIC DNA]</scope>
    <source>
        <strain evidence="6">PX52</strain>
    </source>
</reference>
<feature type="signal peptide" evidence="3">
    <location>
        <begin position="1"/>
        <end position="20"/>
    </location>
</feature>
<dbReference type="AlphaFoldDB" id="A0A5C1AMY1"/>
<dbReference type="SUPFAM" id="SSF53822">
    <property type="entry name" value="Periplasmic binding protein-like I"/>
    <property type="match status" value="1"/>
</dbReference>
<evidence type="ECO:0000256" key="1">
    <source>
        <dbReference type="ARBA" id="ARBA00010062"/>
    </source>
</evidence>
<dbReference type="PANTHER" id="PTHR47151">
    <property type="entry name" value="LEU/ILE/VAL-BINDING ABC TRANSPORTER SUBUNIT"/>
    <property type="match status" value="1"/>
</dbReference>
<organism evidence="5 6">
    <name type="scientific">Limnoglobus roseus</name>
    <dbReference type="NCBI Taxonomy" id="2598579"/>
    <lineage>
        <taxon>Bacteria</taxon>
        <taxon>Pseudomonadati</taxon>
        <taxon>Planctomycetota</taxon>
        <taxon>Planctomycetia</taxon>
        <taxon>Gemmatales</taxon>
        <taxon>Gemmataceae</taxon>
        <taxon>Limnoglobus</taxon>
    </lineage>
</organism>
<evidence type="ECO:0000259" key="4">
    <source>
        <dbReference type="Pfam" id="PF13458"/>
    </source>
</evidence>
<name>A0A5C1AMY1_9BACT</name>
<sequence>MPFRVLPVLVLVAVASAGFAVPQPEAVGRPDVIKIVSSLPRTGSARGQTDTIVAGIRLALHEVDYKLALNGTPYRIEYLDLDDANAAAGQWTAENEISNAVLASRDPDVMVYIGTYNSSAARISMPILNKSHVLMVSPANTAPELTKPGAGGKCEPNCYRPSGEVNYVRVVPTDDLQGSLAAEWAQDLGARKVYILDDTETYGQGVANLFEAHARKIGMDVLGHESIDLKGAEFSALMTKIKTKNPDLIYFGGTTQTKASQVLKDMVKAGMDKCKFMAPDGCHEETMITQTGADILVPGRFYATFGGLTTDRLAVGAGKVFVNKYKELYGKEPSEAYAVYGYECGRVALEAIRRAAKKDRQAILEAGRSIANFDGAAGVKWSFDANGDTTLQMMTGSTVQMVKEDGKDVPHLRWAHDLLPRTTK</sequence>
<dbReference type="KEGG" id="lrs:PX52LOC_05286"/>
<feature type="domain" description="Leucine-binding protein" evidence="4">
    <location>
        <begin position="33"/>
        <end position="406"/>
    </location>
</feature>
<evidence type="ECO:0000313" key="5">
    <source>
        <dbReference type="EMBL" id="QEL18268.1"/>
    </source>
</evidence>
<dbReference type="InterPro" id="IPR028082">
    <property type="entry name" value="Peripla_BP_I"/>
</dbReference>
<dbReference type="Pfam" id="PF13458">
    <property type="entry name" value="Peripla_BP_6"/>
    <property type="match status" value="1"/>
</dbReference>
<protein>
    <submittedName>
        <fullName evidence="5">Branched-chain amino acid ABC transporter substrate-binding protein</fullName>
    </submittedName>
</protein>
<comment type="similarity">
    <text evidence="1">Belongs to the leucine-binding protein family.</text>
</comment>
<dbReference type="Proteomes" id="UP000324974">
    <property type="component" value="Chromosome"/>
</dbReference>
<keyword evidence="6" id="KW-1185">Reference proteome</keyword>
<dbReference type="Gene3D" id="3.40.50.2300">
    <property type="match status" value="2"/>
</dbReference>
<evidence type="ECO:0000256" key="3">
    <source>
        <dbReference type="SAM" id="SignalP"/>
    </source>
</evidence>
<feature type="chain" id="PRO_5022927167" evidence="3">
    <location>
        <begin position="21"/>
        <end position="424"/>
    </location>
</feature>
<dbReference type="InterPro" id="IPR028081">
    <property type="entry name" value="Leu-bd"/>
</dbReference>
<evidence type="ECO:0000313" key="6">
    <source>
        <dbReference type="Proteomes" id="UP000324974"/>
    </source>
</evidence>